<keyword evidence="4" id="KW-0460">Magnesium</keyword>
<dbReference type="InterPro" id="IPR047198">
    <property type="entry name" value="DDP-like_NUDIX"/>
</dbReference>
<proteinExistence type="inferred from homology"/>
<dbReference type="InterPro" id="IPR000086">
    <property type="entry name" value="NUDIX_hydrolase_dom"/>
</dbReference>
<gene>
    <name evidence="7" type="ORF">RP75_27630</name>
</gene>
<evidence type="ECO:0000256" key="4">
    <source>
        <dbReference type="ARBA" id="ARBA00022842"/>
    </source>
</evidence>
<dbReference type="Pfam" id="PF00293">
    <property type="entry name" value="NUDIX"/>
    <property type="match status" value="1"/>
</dbReference>
<dbReference type="PANTHER" id="PTHR12629">
    <property type="entry name" value="DIPHOSPHOINOSITOL POLYPHOSPHATE PHOSPHOHYDROLASE"/>
    <property type="match status" value="1"/>
</dbReference>
<evidence type="ECO:0000256" key="3">
    <source>
        <dbReference type="ARBA" id="ARBA00022801"/>
    </source>
</evidence>
<dbReference type="PANTHER" id="PTHR12629:SF0">
    <property type="entry name" value="DIPHOSPHOINOSITOL-POLYPHOSPHATE DIPHOSPHATASE"/>
    <property type="match status" value="1"/>
</dbReference>
<dbReference type="Gene3D" id="3.90.79.10">
    <property type="entry name" value="Nucleoside Triphosphate Pyrophosphohydrolase"/>
    <property type="match status" value="1"/>
</dbReference>
<evidence type="ECO:0000256" key="5">
    <source>
        <dbReference type="RuleBase" id="RU003476"/>
    </source>
</evidence>
<dbReference type="InterPro" id="IPR015797">
    <property type="entry name" value="NUDIX_hydrolase-like_dom_sf"/>
</dbReference>
<dbReference type="PROSITE" id="PS00893">
    <property type="entry name" value="NUDIX_BOX"/>
    <property type="match status" value="1"/>
</dbReference>
<dbReference type="PROSITE" id="PS51462">
    <property type="entry name" value="NUDIX"/>
    <property type="match status" value="1"/>
</dbReference>
<evidence type="ECO:0000256" key="1">
    <source>
        <dbReference type="ARBA" id="ARBA00001946"/>
    </source>
</evidence>
<comment type="similarity">
    <text evidence="5">Belongs to the Nudix hydrolase family.</text>
</comment>
<evidence type="ECO:0000259" key="6">
    <source>
        <dbReference type="PROSITE" id="PS51462"/>
    </source>
</evidence>
<comment type="cofactor">
    <cofactor evidence="1">
        <name>Mg(2+)</name>
        <dbReference type="ChEBI" id="CHEBI:18420"/>
    </cofactor>
</comment>
<dbReference type="SUPFAM" id="SSF55811">
    <property type="entry name" value="Nudix"/>
    <property type="match status" value="1"/>
</dbReference>
<dbReference type="CDD" id="cd04666">
    <property type="entry name" value="NUDIX_DIPP2_like_Nudt4"/>
    <property type="match status" value="1"/>
</dbReference>
<feature type="domain" description="Nudix hydrolase" evidence="6">
    <location>
        <begin position="7"/>
        <end position="136"/>
    </location>
</feature>
<keyword evidence="3 5" id="KW-0378">Hydrolase</keyword>
<name>A0ABR5CZG1_9HYPH</name>
<dbReference type="InterPro" id="IPR020476">
    <property type="entry name" value="Nudix_hydrolase"/>
</dbReference>
<protein>
    <recommendedName>
        <fullName evidence="6">Nudix hydrolase domain-containing protein</fullName>
    </recommendedName>
</protein>
<evidence type="ECO:0000313" key="8">
    <source>
        <dbReference type="Proteomes" id="UP000032564"/>
    </source>
</evidence>
<evidence type="ECO:0000256" key="2">
    <source>
        <dbReference type="ARBA" id="ARBA00022723"/>
    </source>
</evidence>
<comment type="caution">
    <text evidence="7">The sequence shown here is derived from an EMBL/GenBank/DDBJ whole genome shotgun (WGS) entry which is preliminary data.</text>
</comment>
<dbReference type="EMBL" id="JWIT01000042">
    <property type="protein sequence ID" value="KJF70218.1"/>
    <property type="molecule type" value="Genomic_DNA"/>
</dbReference>
<accession>A0ABR5CZG1</accession>
<keyword evidence="8" id="KW-1185">Reference proteome</keyword>
<evidence type="ECO:0000313" key="7">
    <source>
        <dbReference type="EMBL" id="KJF70218.1"/>
    </source>
</evidence>
<dbReference type="Proteomes" id="UP000032564">
    <property type="component" value="Unassembled WGS sequence"/>
</dbReference>
<dbReference type="PRINTS" id="PR00502">
    <property type="entry name" value="NUDIXFAMILY"/>
</dbReference>
<dbReference type="InterPro" id="IPR020084">
    <property type="entry name" value="NUDIX_hydrolase_CS"/>
</dbReference>
<organism evidence="7 8">
    <name type="scientific">Agrobacterium arsenijevicii</name>
    <dbReference type="NCBI Taxonomy" id="1585697"/>
    <lineage>
        <taxon>Bacteria</taxon>
        <taxon>Pseudomonadati</taxon>
        <taxon>Pseudomonadota</taxon>
        <taxon>Alphaproteobacteria</taxon>
        <taxon>Hyphomicrobiales</taxon>
        <taxon>Rhizobiaceae</taxon>
        <taxon>Rhizobium/Agrobacterium group</taxon>
        <taxon>Agrobacterium</taxon>
    </lineage>
</organism>
<sequence>MTARMEDVDQAAAICIHRCEGKVPQVLLVSSRRNGRWGLPKGHIELGETARMAAAREAFEEAGVRGSISSFPLGKFFYFKNSTSTRYNVTVYVLEVQSISDEFPEKGVRKSRWVSIDQAMVEASQPELRILFQKIEAAILNSKVTPPFC</sequence>
<reference evidence="7 8" key="1">
    <citation type="submission" date="2014-12" db="EMBL/GenBank/DDBJ databases">
        <authorList>
            <person name="Kuzmanovic N."/>
            <person name="Pulawska J."/>
            <person name="Obradovic A."/>
        </authorList>
    </citation>
    <scope>NUCLEOTIDE SEQUENCE [LARGE SCALE GENOMIC DNA]</scope>
    <source>
        <strain evidence="7 8">KFB 330</strain>
    </source>
</reference>
<keyword evidence="2" id="KW-0479">Metal-binding</keyword>